<comment type="caution">
    <text evidence="1">The sequence shown here is derived from an EMBL/GenBank/DDBJ whole genome shotgun (WGS) entry which is preliminary data.</text>
</comment>
<dbReference type="EMBL" id="JBBJCI010000033">
    <property type="protein sequence ID" value="KAK7253911.1"/>
    <property type="molecule type" value="Genomic_DNA"/>
</dbReference>
<proteinExistence type="predicted"/>
<protein>
    <submittedName>
        <fullName evidence="1">Uncharacterized protein</fullName>
    </submittedName>
</protein>
<accession>A0ABR1GCV7</accession>
<reference evidence="1 2" key="1">
    <citation type="submission" date="2024-03" db="EMBL/GenBank/DDBJ databases">
        <title>Aureococcus anophagefferens CCMP1851 and Kratosvirus quantuckense: Draft genome of a second virus-susceptible host strain in the model system.</title>
        <authorList>
            <person name="Chase E."/>
            <person name="Truchon A.R."/>
            <person name="Schepens W."/>
            <person name="Wilhelm S.W."/>
        </authorList>
    </citation>
    <scope>NUCLEOTIDE SEQUENCE [LARGE SCALE GENOMIC DNA]</scope>
    <source>
        <strain evidence="1 2">CCMP1851</strain>
    </source>
</reference>
<evidence type="ECO:0000313" key="1">
    <source>
        <dbReference type="EMBL" id="KAK7253911.1"/>
    </source>
</evidence>
<evidence type="ECO:0000313" key="2">
    <source>
        <dbReference type="Proteomes" id="UP001363151"/>
    </source>
</evidence>
<organism evidence="1 2">
    <name type="scientific">Aureococcus anophagefferens</name>
    <name type="common">Harmful bloom alga</name>
    <dbReference type="NCBI Taxonomy" id="44056"/>
    <lineage>
        <taxon>Eukaryota</taxon>
        <taxon>Sar</taxon>
        <taxon>Stramenopiles</taxon>
        <taxon>Ochrophyta</taxon>
        <taxon>Pelagophyceae</taxon>
        <taxon>Pelagomonadales</taxon>
        <taxon>Pelagomonadaceae</taxon>
        <taxon>Aureococcus</taxon>
    </lineage>
</organism>
<gene>
    <name evidence="1" type="ORF">SO694_00003415</name>
</gene>
<dbReference type="KEGG" id="aaf:AURANDRAFT_62559"/>
<name>A0ABR1GCV7_AURAN</name>
<sequence>MAKLLALLAVSATAFTVPSTRHALRLRTPLRAADDAEDLLAQAAALRAEAGTLQSEVSAAAAVADPVAAKANEDGANKMKIKAALRAATESGAGPASLRRAARDGNSPDARVGDKAMLQASLGAAEAAGFSGDDEVVAAAVAAFNAGVKPKQGISDEMKKRLTKEAQSGDPTQLDYDGGLKTYGAIFAIMTVLVVLGGKDILY</sequence>
<keyword evidence="2" id="KW-1185">Reference proteome</keyword>
<dbReference type="Proteomes" id="UP001363151">
    <property type="component" value="Unassembled WGS sequence"/>
</dbReference>